<evidence type="ECO:0000313" key="1">
    <source>
        <dbReference type="EMBL" id="AIZ36295.1"/>
    </source>
</evidence>
<protein>
    <submittedName>
        <fullName evidence="1">MFS transporter</fullName>
    </submittedName>
    <submittedName>
        <fullName evidence="2">Pyridoxamine 5'-phosphate oxidase family protein</fullName>
    </submittedName>
</protein>
<dbReference type="InterPro" id="IPR012349">
    <property type="entry name" value="Split_barrel_FMN-bd"/>
</dbReference>
<evidence type="ECO:0000313" key="2">
    <source>
        <dbReference type="EMBL" id="MCZ7407962.1"/>
    </source>
</evidence>
<dbReference type="Pfam" id="PF12900">
    <property type="entry name" value="Pyridox_ox_2"/>
    <property type="match status" value="1"/>
</dbReference>
<proteinExistence type="predicted"/>
<accession>A0A0B4S0N2</accession>
<dbReference type="InterPro" id="IPR024747">
    <property type="entry name" value="Pyridox_Oxase-rel"/>
</dbReference>
<dbReference type="Gene3D" id="2.30.110.10">
    <property type="entry name" value="Electron Transport, Fmn-binding Protein, Chain A"/>
    <property type="match status" value="1"/>
</dbReference>
<dbReference type="Proteomes" id="UP000031386">
    <property type="component" value="Chromosome"/>
</dbReference>
<dbReference type="SUPFAM" id="SSF50475">
    <property type="entry name" value="FMN-binding split barrel"/>
    <property type="match status" value="1"/>
</dbReference>
<dbReference type="PANTHER" id="PTHR34071:SF2">
    <property type="entry name" value="FLAVIN-NUCLEOTIDE-BINDING PROTEIN"/>
    <property type="match status" value="1"/>
</dbReference>
<dbReference type="Proteomes" id="UP001141458">
    <property type="component" value="Unassembled WGS sequence"/>
</dbReference>
<dbReference type="RefSeq" id="WP_004832009.1">
    <property type="nucleotide sequence ID" value="NZ_BHYQ01000001.1"/>
</dbReference>
<keyword evidence="3" id="KW-1185">Reference proteome</keyword>
<dbReference type="EMBL" id="JANDZV010000004">
    <property type="protein sequence ID" value="MCZ7407962.1"/>
    <property type="molecule type" value="Genomic_DNA"/>
</dbReference>
<organism evidence="1 3">
    <name type="scientific">Parvimonas micra</name>
    <dbReference type="NCBI Taxonomy" id="33033"/>
    <lineage>
        <taxon>Bacteria</taxon>
        <taxon>Bacillati</taxon>
        <taxon>Bacillota</taxon>
        <taxon>Tissierellia</taxon>
        <taxon>Tissierellales</taxon>
        <taxon>Peptoniphilaceae</taxon>
        <taxon>Parvimonas</taxon>
    </lineage>
</organism>
<dbReference type="GeneID" id="93384356"/>
<dbReference type="AlphaFoldDB" id="A0A0B4S0N2"/>
<name>A0A0B4S0N2_9FIRM</name>
<dbReference type="KEGG" id="pmic:NW74_02475"/>
<sequence length="153" mass="17550">MEMRRKDRELSIEEGKELLKNGEYGVLSTSDNCNQPYGIPLSYAYFDGVIYIHCTNQGGYKLKNIEENSKVSFTVVDKVERQASQFSTKYMSVIVLGEITIVNNEEKLKGIKSILYKYSPDFIESGMKYIEKSFDKIHVLKINIKEITAKGKK</sequence>
<dbReference type="PANTHER" id="PTHR34071">
    <property type="entry name" value="5-NITROIMIDAZOLE ANTIBIOTICS RESISTANCE PROTEIN, NIMA-FAMILY-RELATED PROTEIN-RELATED"/>
    <property type="match status" value="1"/>
</dbReference>
<gene>
    <name evidence="2" type="ORF">NND69_06270</name>
    <name evidence="1" type="ORF">NW74_02475</name>
</gene>
<dbReference type="OrthoDB" id="9794935at2"/>
<evidence type="ECO:0000313" key="3">
    <source>
        <dbReference type="Proteomes" id="UP000031386"/>
    </source>
</evidence>
<dbReference type="EMBL" id="CP009761">
    <property type="protein sequence ID" value="AIZ36295.1"/>
    <property type="molecule type" value="Genomic_DNA"/>
</dbReference>
<reference evidence="2" key="2">
    <citation type="submission" date="2022-07" db="EMBL/GenBank/DDBJ databases">
        <title>Parvimonas micra travels from the subgingival sulcus of the human oral cavity to the colorectal adenocarcinoma.</title>
        <authorList>
            <person name="Conde-Perez K."/>
            <person name="Buetas E."/>
            <person name="Aja-Macaya P."/>
            <person name="Martin-De Arribas E."/>
            <person name="Iglesias-Corras I."/>
            <person name="Trigo-Tasende N."/>
            <person name="Nasser-Ali M."/>
            <person name="Estevez L.S."/>
            <person name="Rumbo-Feal S."/>
            <person name="Otero-Alen B."/>
            <person name="Noguera J.F."/>
            <person name="Concha A."/>
            <person name="Pardinas-Lopez S."/>
            <person name="Carda-Dieguez M."/>
            <person name="Gomez-Randulfe I."/>
            <person name="Martinez-Lago N."/>
            <person name="Ladra S."/>
            <person name="Aparicio L.A."/>
            <person name="Bou G."/>
            <person name="Mira A."/>
            <person name="Vallejo J.A."/>
            <person name="Poza M."/>
        </authorList>
    </citation>
    <scope>NUCLEOTIDE SEQUENCE</scope>
    <source>
        <strain evidence="2">PM79KC-AC-4</strain>
    </source>
</reference>
<reference evidence="1 3" key="1">
    <citation type="submission" date="2014-10" db="EMBL/GenBank/DDBJ databases">
        <title>Complete genome sequence of Parvimonas micra KCOM 1535 (= ChDC B708).</title>
        <authorList>
            <person name="Kook J.-K."/>
            <person name="Park S.-N."/>
            <person name="Lim Y.K."/>
            <person name="Roh H."/>
        </authorList>
    </citation>
    <scope>NUCLEOTIDE SEQUENCE [LARGE SCALE GENOMIC DNA]</scope>
    <source>
        <strain evidence="1">KCOM 1535</strain>
        <strain evidence="3">KCOM 1535 / ChDC B708</strain>
    </source>
</reference>